<evidence type="ECO:0000313" key="2">
    <source>
        <dbReference type="EMBL" id="GBP96027.1"/>
    </source>
</evidence>
<protein>
    <submittedName>
        <fullName evidence="2">Uncharacterized protein</fullName>
    </submittedName>
</protein>
<feature type="compositionally biased region" description="Pro residues" evidence="1">
    <location>
        <begin position="348"/>
        <end position="359"/>
    </location>
</feature>
<dbReference type="Proteomes" id="UP000299102">
    <property type="component" value="Unassembled WGS sequence"/>
</dbReference>
<organism evidence="2 3">
    <name type="scientific">Eumeta variegata</name>
    <name type="common">Bagworm moth</name>
    <name type="synonym">Eumeta japonica</name>
    <dbReference type="NCBI Taxonomy" id="151549"/>
    <lineage>
        <taxon>Eukaryota</taxon>
        <taxon>Metazoa</taxon>
        <taxon>Ecdysozoa</taxon>
        <taxon>Arthropoda</taxon>
        <taxon>Hexapoda</taxon>
        <taxon>Insecta</taxon>
        <taxon>Pterygota</taxon>
        <taxon>Neoptera</taxon>
        <taxon>Endopterygota</taxon>
        <taxon>Lepidoptera</taxon>
        <taxon>Glossata</taxon>
        <taxon>Ditrysia</taxon>
        <taxon>Tineoidea</taxon>
        <taxon>Psychidae</taxon>
        <taxon>Oiketicinae</taxon>
        <taxon>Eumeta</taxon>
    </lineage>
</organism>
<proteinExistence type="predicted"/>
<dbReference type="AlphaFoldDB" id="A0A4C2AAW1"/>
<comment type="caution">
    <text evidence="2">The sequence shown here is derived from an EMBL/GenBank/DDBJ whole genome shotgun (WGS) entry which is preliminary data.</text>
</comment>
<gene>
    <name evidence="2" type="ORF">EVAR_71391_1</name>
</gene>
<reference evidence="2 3" key="1">
    <citation type="journal article" date="2019" name="Commun. Biol.">
        <title>The bagworm genome reveals a unique fibroin gene that provides high tensile strength.</title>
        <authorList>
            <person name="Kono N."/>
            <person name="Nakamura H."/>
            <person name="Ohtoshi R."/>
            <person name="Tomita M."/>
            <person name="Numata K."/>
            <person name="Arakawa K."/>
        </authorList>
    </citation>
    <scope>NUCLEOTIDE SEQUENCE [LARGE SCALE GENOMIC DNA]</scope>
</reference>
<name>A0A4C2AAW1_EUMVA</name>
<accession>A0A4C2AAW1</accession>
<keyword evidence="3" id="KW-1185">Reference proteome</keyword>
<feature type="region of interest" description="Disordered" evidence="1">
    <location>
        <begin position="344"/>
        <end position="365"/>
    </location>
</feature>
<sequence>MTLTPNPESVPARHHRKSIACLTISSIHYYAEAVKETYGVEMTLLERSAAHKPMCGAGVHYNTRNYAAVKLATKTSQWRKTGTRGRRRNGRSRSVKPAHYIIRRQFRAAELRALYCNIEILRDRRPAITNITISPYVVVKLIAITHHLVVVKTRRLFSTSRRGIENSCARAHTHTDTHKHHSYYPVTERDKSRCAAGCVINARECSLYSLDQEYSCDLQLGTDVGIKCLVSTRHHDTSAPSPDSRQHSTVRRTKLCRSESPANNIMRRFDVSQPFSLLPRVPILRHCDAFVTNFTAAELRALYCTEAGSHTFNSTIHIWNGRSVAGTPYRGHNAADRRLYKQLEAARRPPPAVSEPPPRVKGGHT</sequence>
<evidence type="ECO:0000313" key="3">
    <source>
        <dbReference type="Proteomes" id="UP000299102"/>
    </source>
</evidence>
<dbReference type="EMBL" id="BGZK01002723">
    <property type="protein sequence ID" value="GBP96027.1"/>
    <property type="molecule type" value="Genomic_DNA"/>
</dbReference>
<evidence type="ECO:0000256" key="1">
    <source>
        <dbReference type="SAM" id="MobiDB-lite"/>
    </source>
</evidence>